<keyword evidence="5" id="KW-0255">Endonuclease</keyword>
<proteinExistence type="predicted"/>
<reference evidence="11" key="1">
    <citation type="journal article" date="2019" name="Sci. Rep.">
        <title>Draft genome of Tanacetum cinerariifolium, the natural source of mosquito coil.</title>
        <authorList>
            <person name="Yamashiro T."/>
            <person name="Shiraishi A."/>
            <person name="Satake H."/>
            <person name="Nakayama K."/>
        </authorList>
    </citation>
    <scope>NUCLEOTIDE SEQUENCE</scope>
</reference>
<keyword evidence="8" id="KW-0511">Multifunctional enzyme</keyword>
<dbReference type="GO" id="GO:0006508">
    <property type="term" value="P:proteolysis"/>
    <property type="evidence" value="ECO:0007669"/>
    <property type="project" value="UniProtKB-KW"/>
</dbReference>
<dbReference type="InterPro" id="IPR000477">
    <property type="entry name" value="RT_dom"/>
</dbReference>
<dbReference type="PANTHER" id="PTHR37984">
    <property type="entry name" value="PROTEIN CBG26694"/>
    <property type="match status" value="1"/>
</dbReference>
<evidence type="ECO:0000256" key="1">
    <source>
        <dbReference type="ARBA" id="ARBA00022670"/>
    </source>
</evidence>
<keyword evidence="1" id="KW-0645">Protease</keyword>
<evidence type="ECO:0000256" key="5">
    <source>
        <dbReference type="ARBA" id="ARBA00022759"/>
    </source>
</evidence>
<keyword evidence="6" id="KW-0378">Hydrolase</keyword>
<dbReference type="GO" id="GO:0004519">
    <property type="term" value="F:endonuclease activity"/>
    <property type="evidence" value="ECO:0007669"/>
    <property type="project" value="UniProtKB-KW"/>
</dbReference>
<keyword evidence="4" id="KW-0540">Nuclease</keyword>
<dbReference type="CDD" id="cd00024">
    <property type="entry name" value="CD_CSD"/>
    <property type="match status" value="1"/>
</dbReference>
<gene>
    <name evidence="11" type="ORF">Tci_314059</name>
</gene>
<dbReference type="InterPro" id="IPR012337">
    <property type="entry name" value="RNaseH-like_sf"/>
</dbReference>
<dbReference type="SUPFAM" id="SSF53098">
    <property type="entry name" value="Ribonuclease H-like"/>
    <property type="match status" value="1"/>
</dbReference>
<feature type="domain" description="Reverse transcriptase" evidence="10">
    <location>
        <begin position="58"/>
        <end position="237"/>
    </location>
</feature>
<dbReference type="SUPFAM" id="SSF54160">
    <property type="entry name" value="Chromo domain-like"/>
    <property type="match status" value="1"/>
</dbReference>
<evidence type="ECO:0000259" key="10">
    <source>
        <dbReference type="PROSITE" id="PS50878"/>
    </source>
</evidence>
<evidence type="ECO:0000256" key="8">
    <source>
        <dbReference type="ARBA" id="ARBA00023268"/>
    </source>
</evidence>
<dbReference type="InterPro" id="IPR050951">
    <property type="entry name" value="Retrovirus_Pol_polyprotein"/>
</dbReference>
<protein>
    <submittedName>
        <fullName evidence="11">Retrotransposon protein, putative, unclassified</fullName>
    </submittedName>
</protein>
<evidence type="ECO:0000256" key="6">
    <source>
        <dbReference type="ARBA" id="ARBA00022801"/>
    </source>
</evidence>
<keyword evidence="7" id="KW-0695">RNA-directed DNA polymerase</keyword>
<dbReference type="GO" id="GO:0003676">
    <property type="term" value="F:nucleic acid binding"/>
    <property type="evidence" value="ECO:0007669"/>
    <property type="project" value="InterPro"/>
</dbReference>
<dbReference type="EMBL" id="BKCJ010107319">
    <property type="protein sequence ID" value="GEX42084.1"/>
    <property type="molecule type" value="Genomic_DNA"/>
</dbReference>
<dbReference type="InterPro" id="IPR043128">
    <property type="entry name" value="Rev_trsase/Diguanyl_cyclase"/>
</dbReference>
<dbReference type="CDD" id="cd01647">
    <property type="entry name" value="RT_LTR"/>
    <property type="match status" value="1"/>
</dbReference>
<dbReference type="Gene3D" id="3.10.10.10">
    <property type="entry name" value="HIV Type 1 Reverse Transcriptase, subunit A, domain 1"/>
    <property type="match status" value="1"/>
</dbReference>
<dbReference type="PROSITE" id="PS50013">
    <property type="entry name" value="CHROMO_2"/>
    <property type="match status" value="1"/>
</dbReference>
<dbReference type="FunFam" id="3.10.10.10:FF:000007">
    <property type="entry name" value="Retrovirus-related Pol polyprotein from transposon 17.6-like Protein"/>
    <property type="match status" value="1"/>
</dbReference>
<keyword evidence="2" id="KW-0808">Transferase</keyword>
<evidence type="ECO:0000256" key="3">
    <source>
        <dbReference type="ARBA" id="ARBA00022695"/>
    </source>
</evidence>
<name>A0A699H4S4_TANCI</name>
<comment type="caution">
    <text evidence="11">The sequence shown here is derived from an EMBL/GenBank/DDBJ whole genome shotgun (WGS) entry which is preliminary data.</text>
</comment>
<dbReference type="InterPro" id="IPR043502">
    <property type="entry name" value="DNA/RNA_pol_sf"/>
</dbReference>
<dbReference type="InterPro" id="IPR016197">
    <property type="entry name" value="Chromo-like_dom_sf"/>
</dbReference>
<dbReference type="Pfam" id="PF00078">
    <property type="entry name" value="RVT_1"/>
    <property type="match status" value="1"/>
</dbReference>
<dbReference type="InterPro" id="IPR000953">
    <property type="entry name" value="Chromo/chromo_shadow_dom"/>
</dbReference>
<dbReference type="FunFam" id="3.30.70.270:FF:000020">
    <property type="entry name" value="Transposon Tf2-6 polyprotein-like Protein"/>
    <property type="match status" value="1"/>
</dbReference>
<dbReference type="GO" id="GO:0003964">
    <property type="term" value="F:RNA-directed DNA polymerase activity"/>
    <property type="evidence" value="ECO:0007669"/>
    <property type="project" value="UniProtKB-KW"/>
</dbReference>
<dbReference type="PROSITE" id="PS50878">
    <property type="entry name" value="RT_POL"/>
    <property type="match status" value="1"/>
</dbReference>
<dbReference type="Gene3D" id="3.30.420.10">
    <property type="entry name" value="Ribonuclease H-like superfamily/Ribonuclease H"/>
    <property type="match status" value="1"/>
</dbReference>
<dbReference type="GO" id="GO:0008233">
    <property type="term" value="F:peptidase activity"/>
    <property type="evidence" value="ECO:0007669"/>
    <property type="project" value="UniProtKB-KW"/>
</dbReference>
<feature type="domain" description="Chromo" evidence="9">
    <location>
        <begin position="596"/>
        <end position="641"/>
    </location>
</feature>
<feature type="non-terminal residue" evidence="11">
    <location>
        <position position="641"/>
    </location>
</feature>
<dbReference type="Gene3D" id="3.30.70.270">
    <property type="match status" value="2"/>
</dbReference>
<dbReference type="InterPro" id="IPR036397">
    <property type="entry name" value="RNaseH_sf"/>
</dbReference>
<evidence type="ECO:0000256" key="2">
    <source>
        <dbReference type="ARBA" id="ARBA00022679"/>
    </source>
</evidence>
<dbReference type="Pfam" id="PF17919">
    <property type="entry name" value="RT_RNaseH_2"/>
    <property type="match status" value="1"/>
</dbReference>
<sequence length="641" mass="73498">MEYTYNNKKVVLRGTKQATIQWMQGKQRQGKKLVSAELSAMSLPPKRTPDHMIPLVPNTPPVNNRPYKHPPTQKDAIELMDDTWRMCVDYRQLNKATVKDKFPIPIVEELIDELSGSKFFSKLDLRYGYHQIRMEEGDVYKTAFRTHEGHYEFLVMPFGLTNAPSTFQSLMNSVFKEFLRKFVLVFFDDILIYSKSLESHLDHLRQVLTVMETNSLFAKRSKCAFTATSVEYLGHIISRNGVPTDHSKVQAMKDWPVPKNIKQLRGFLGLTGYYRKFIKDYAVKSRPLTELLKKNAFQWSQGAQTTFEGLKVAMIQEPVLALPDFNKTFTIETNASGVGIGEVLKQEGHPIAFLSKTLAPKHHALSTYEKEFLALQSQTYKKDKYALVDGILRRKGKIVMVKQVVRECDVCQREKPDLSAYLGLLQPFPIFEKIWSSISMDFIEKLPNSHGKTVILVVVDRLSKYAHFIALQHPFTASTGAQVFLDNVYRLHGMPDSIVCNKDNIFLSHFWQSLFKVLKTLWLPMAEFWYNTNFHSAINTKSFQTVYGQTPPLHTPCVNGFSLVESVDRTMKAREELLGSSHKIRILAYCDPNGVLSAELMAILDRRLAKVGNRAVPYILIKWSNDSKEDATWENYANLIQ</sequence>
<dbReference type="InterPro" id="IPR041577">
    <property type="entry name" value="RT_RNaseH_2"/>
</dbReference>
<evidence type="ECO:0000256" key="4">
    <source>
        <dbReference type="ARBA" id="ARBA00022722"/>
    </source>
</evidence>
<evidence type="ECO:0000313" key="11">
    <source>
        <dbReference type="EMBL" id="GEX42084.1"/>
    </source>
</evidence>
<evidence type="ECO:0000256" key="7">
    <source>
        <dbReference type="ARBA" id="ARBA00022918"/>
    </source>
</evidence>
<accession>A0A699H4S4</accession>
<evidence type="ECO:0000259" key="9">
    <source>
        <dbReference type="PROSITE" id="PS50013"/>
    </source>
</evidence>
<dbReference type="PANTHER" id="PTHR37984:SF5">
    <property type="entry name" value="PROTEIN NYNRIN-LIKE"/>
    <property type="match status" value="1"/>
</dbReference>
<keyword evidence="3" id="KW-0548">Nucleotidyltransferase</keyword>
<dbReference type="SUPFAM" id="SSF56672">
    <property type="entry name" value="DNA/RNA polymerases"/>
    <property type="match status" value="1"/>
</dbReference>
<dbReference type="AlphaFoldDB" id="A0A699H4S4"/>
<organism evidence="11">
    <name type="scientific">Tanacetum cinerariifolium</name>
    <name type="common">Dalmatian daisy</name>
    <name type="synonym">Chrysanthemum cinerariifolium</name>
    <dbReference type="NCBI Taxonomy" id="118510"/>
    <lineage>
        <taxon>Eukaryota</taxon>
        <taxon>Viridiplantae</taxon>
        <taxon>Streptophyta</taxon>
        <taxon>Embryophyta</taxon>
        <taxon>Tracheophyta</taxon>
        <taxon>Spermatophyta</taxon>
        <taxon>Magnoliopsida</taxon>
        <taxon>eudicotyledons</taxon>
        <taxon>Gunneridae</taxon>
        <taxon>Pentapetalae</taxon>
        <taxon>asterids</taxon>
        <taxon>campanulids</taxon>
        <taxon>Asterales</taxon>
        <taxon>Asteraceae</taxon>
        <taxon>Asteroideae</taxon>
        <taxon>Anthemideae</taxon>
        <taxon>Anthemidinae</taxon>
        <taxon>Tanacetum</taxon>
    </lineage>
</organism>